<evidence type="ECO:0000313" key="4">
    <source>
        <dbReference type="Proteomes" id="UP000244930"/>
    </source>
</evidence>
<dbReference type="PRINTS" id="PR00111">
    <property type="entry name" value="ABHYDROLASE"/>
</dbReference>
<dbReference type="RefSeq" id="WP_108949471.1">
    <property type="nucleotide sequence ID" value="NZ_CP022187.1"/>
</dbReference>
<evidence type="ECO:0000259" key="2">
    <source>
        <dbReference type="Pfam" id="PF00561"/>
    </source>
</evidence>
<dbReference type="InterPro" id="IPR050266">
    <property type="entry name" value="AB_hydrolase_sf"/>
</dbReference>
<dbReference type="SUPFAM" id="SSF53474">
    <property type="entry name" value="alpha/beta-Hydrolases"/>
    <property type="match status" value="1"/>
</dbReference>
<evidence type="ECO:0000313" key="3">
    <source>
        <dbReference type="EMBL" id="AWI75766.1"/>
    </source>
</evidence>
<dbReference type="PANTHER" id="PTHR43798:SF33">
    <property type="entry name" value="HYDROLASE, PUTATIVE (AFU_ORTHOLOGUE AFUA_2G14860)-RELATED"/>
    <property type="match status" value="1"/>
</dbReference>
<feature type="domain" description="AB hydrolase-1" evidence="2">
    <location>
        <begin position="50"/>
        <end position="209"/>
    </location>
</feature>
<dbReference type="GO" id="GO:0016020">
    <property type="term" value="C:membrane"/>
    <property type="evidence" value="ECO:0007669"/>
    <property type="project" value="TreeGrafter"/>
</dbReference>
<organism evidence="3 4">
    <name type="scientific">Parazoarcus communis</name>
    <dbReference type="NCBI Taxonomy" id="41977"/>
    <lineage>
        <taxon>Bacteria</taxon>
        <taxon>Pseudomonadati</taxon>
        <taxon>Pseudomonadota</taxon>
        <taxon>Betaproteobacteria</taxon>
        <taxon>Rhodocyclales</taxon>
        <taxon>Zoogloeaceae</taxon>
        <taxon>Parazoarcus</taxon>
    </lineage>
</organism>
<dbReference type="InterPro" id="IPR000639">
    <property type="entry name" value="Epox_hydrolase-like"/>
</dbReference>
<dbReference type="Gene3D" id="3.40.50.1820">
    <property type="entry name" value="alpha/beta hydrolase"/>
    <property type="match status" value="1"/>
</dbReference>
<evidence type="ECO:0000256" key="1">
    <source>
        <dbReference type="SAM" id="MobiDB-lite"/>
    </source>
</evidence>
<dbReference type="GO" id="GO:0016787">
    <property type="term" value="F:hydrolase activity"/>
    <property type="evidence" value="ECO:0007669"/>
    <property type="project" value="UniProtKB-KW"/>
</dbReference>
<dbReference type="InterPro" id="IPR029058">
    <property type="entry name" value="AB_hydrolase_fold"/>
</dbReference>
<name>A0A2U8GRZ5_9RHOO</name>
<keyword evidence="4" id="KW-1185">Reference proteome</keyword>
<dbReference type="KEGG" id="acom:CEW83_11520"/>
<feature type="region of interest" description="Disordered" evidence="1">
    <location>
        <begin position="1"/>
        <end position="24"/>
    </location>
</feature>
<dbReference type="AlphaFoldDB" id="A0A2U8GRZ5"/>
<feature type="compositionally biased region" description="Low complexity" evidence="1">
    <location>
        <begin position="10"/>
        <end position="21"/>
    </location>
</feature>
<dbReference type="PRINTS" id="PR00412">
    <property type="entry name" value="EPOXHYDRLASE"/>
</dbReference>
<gene>
    <name evidence="3" type="ORF">CEW83_11520</name>
</gene>
<dbReference type="InterPro" id="IPR000073">
    <property type="entry name" value="AB_hydrolase_1"/>
</dbReference>
<keyword evidence="3" id="KW-0378">Hydrolase</keyword>
<protein>
    <submittedName>
        <fullName evidence="3">Alpha/beta hydrolase</fullName>
    </submittedName>
</protein>
<proteinExistence type="predicted"/>
<dbReference type="PANTHER" id="PTHR43798">
    <property type="entry name" value="MONOACYLGLYCEROL LIPASE"/>
    <property type="match status" value="1"/>
</dbReference>
<accession>A0A2U8GRZ5</accession>
<reference evidence="3 4" key="1">
    <citation type="submission" date="2017-06" db="EMBL/GenBank/DDBJ databases">
        <title>Azoarcus.</title>
        <authorList>
            <person name="Woo J.-H."/>
            <person name="Kim H.-S."/>
        </authorList>
    </citation>
    <scope>NUCLEOTIDE SEQUENCE [LARGE SCALE GENOMIC DNA]</scope>
    <source>
        <strain evidence="3 4">TSPY31</strain>
    </source>
</reference>
<dbReference type="Proteomes" id="UP000244930">
    <property type="component" value="Chromosome"/>
</dbReference>
<dbReference type="EMBL" id="CP022187">
    <property type="protein sequence ID" value="AWI75766.1"/>
    <property type="molecule type" value="Genomic_DNA"/>
</dbReference>
<sequence length="298" mass="31654">MLTVANDLDSPTAKAGADAASPPSPAAVTTFFVEVDGGRIACDDTGGDGPLIVAIPGMGDVRAEYRYLSPLLVAAGYRVVTMDIRGHGDSSVRWDDYSARAVGSDALAVARHLGRTEVFLFGNSFAAGSALWAAREAPECVRAVVLLGPIVRDGPPSVVTRLALALGFGGPWRVWFWLTYWNSLFTLAKPPDHERYRRALDKALRGPGRMEALRIMVGLSKAETASIVGSVRVPALVIMGSRDPDFRDARDEAAWLAGQLGCASLIIEGAGHYPHVEAPGQFAAALVDFLGRLRPATS</sequence>
<dbReference type="Pfam" id="PF00561">
    <property type="entry name" value="Abhydrolase_1"/>
    <property type="match status" value="1"/>
</dbReference>